<feature type="binding site" evidence="4">
    <location>
        <position position="67"/>
    </location>
    <ligand>
        <name>substrate</name>
    </ligand>
</feature>
<dbReference type="AlphaFoldDB" id="A0A7T0PVU3"/>
<keyword evidence="5" id="KW-0479">Metal-binding</keyword>
<comment type="catalytic activity">
    <reaction evidence="5">
        <text>(6S)-5-formyl-5,6,7,8-tetrahydrofolate + ATP = (6R)-5,10-methenyltetrahydrofolate + ADP + phosphate</text>
        <dbReference type="Rhea" id="RHEA:10488"/>
        <dbReference type="ChEBI" id="CHEBI:30616"/>
        <dbReference type="ChEBI" id="CHEBI:43474"/>
        <dbReference type="ChEBI" id="CHEBI:57455"/>
        <dbReference type="ChEBI" id="CHEBI:57457"/>
        <dbReference type="ChEBI" id="CHEBI:456216"/>
        <dbReference type="EC" id="6.3.3.2"/>
    </reaction>
</comment>
<dbReference type="PIRSF" id="PIRSF006806">
    <property type="entry name" value="FTHF_cligase"/>
    <property type="match status" value="1"/>
</dbReference>
<keyword evidence="2 4" id="KW-0547">Nucleotide-binding</keyword>
<comment type="cofactor">
    <cofactor evidence="5">
        <name>Mg(2+)</name>
        <dbReference type="ChEBI" id="CHEBI:18420"/>
    </cofactor>
</comment>
<keyword evidence="6" id="KW-0436">Ligase</keyword>
<dbReference type="KEGG" id="arep:ID810_01225"/>
<evidence type="ECO:0000313" key="7">
    <source>
        <dbReference type="Proteomes" id="UP000594637"/>
    </source>
</evidence>
<dbReference type="InterPro" id="IPR037171">
    <property type="entry name" value="NagB/RpiA_transferase-like"/>
</dbReference>
<protein>
    <recommendedName>
        <fullName evidence="5">5-formyltetrahydrofolate cyclo-ligase</fullName>
        <ecNumber evidence="5">6.3.3.2</ecNumber>
    </recommendedName>
</protein>
<dbReference type="InterPro" id="IPR002698">
    <property type="entry name" value="FTHF_cligase"/>
</dbReference>
<dbReference type="SUPFAM" id="SSF100950">
    <property type="entry name" value="NagB/RpiA/CoA transferase-like"/>
    <property type="match status" value="1"/>
</dbReference>
<dbReference type="EC" id="6.3.3.2" evidence="5"/>
<accession>A0A7T0PVU3</accession>
<gene>
    <name evidence="6" type="ORF">ID810_01225</name>
</gene>
<evidence type="ECO:0000256" key="5">
    <source>
        <dbReference type="RuleBase" id="RU361279"/>
    </source>
</evidence>
<dbReference type="EMBL" id="CP063989">
    <property type="protein sequence ID" value="QPL05646.1"/>
    <property type="molecule type" value="Genomic_DNA"/>
</dbReference>
<dbReference type="GO" id="GO:0009396">
    <property type="term" value="P:folic acid-containing compound biosynthetic process"/>
    <property type="evidence" value="ECO:0007669"/>
    <property type="project" value="TreeGrafter"/>
</dbReference>
<proteinExistence type="inferred from homology"/>
<organism evidence="6 7">
    <name type="scientific">Actinomyces respiraculi</name>
    <dbReference type="NCBI Taxonomy" id="2744574"/>
    <lineage>
        <taxon>Bacteria</taxon>
        <taxon>Bacillati</taxon>
        <taxon>Actinomycetota</taxon>
        <taxon>Actinomycetes</taxon>
        <taxon>Actinomycetales</taxon>
        <taxon>Actinomycetaceae</taxon>
        <taxon>Actinomyces</taxon>
    </lineage>
</organism>
<dbReference type="NCBIfam" id="TIGR02727">
    <property type="entry name" value="MTHFS_bact"/>
    <property type="match status" value="1"/>
</dbReference>
<dbReference type="InterPro" id="IPR024185">
    <property type="entry name" value="FTHF_cligase-like_sf"/>
</dbReference>
<dbReference type="PANTHER" id="PTHR23407">
    <property type="entry name" value="ATPASE INHIBITOR/5-FORMYLTETRAHYDROFOLATE CYCLO-LIGASE"/>
    <property type="match status" value="1"/>
</dbReference>
<feature type="binding site" evidence="4">
    <location>
        <begin position="151"/>
        <end position="159"/>
    </location>
    <ligand>
        <name>ATP</name>
        <dbReference type="ChEBI" id="CHEBI:30616"/>
    </ligand>
</feature>
<name>A0A7T0PVU3_9ACTO</name>
<keyword evidence="7" id="KW-1185">Reference proteome</keyword>
<dbReference type="Gene3D" id="3.40.50.10420">
    <property type="entry name" value="NagB/RpiA/CoA transferase-like"/>
    <property type="match status" value="1"/>
</dbReference>
<keyword evidence="5" id="KW-0460">Magnesium</keyword>
<dbReference type="GO" id="GO:0005524">
    <property type="term" value="F:ATP binding"/>
    <property type="evidence" value="ECO:0007669"/>
    <property type="project" value="UniProtKB-KW"/>
</dbReference>
<sequence>MTTPTHPLPVTDELEVSDAKEQLRQVLRRHRHQHHRHPTTGHDAACEAVTDHALQAVQGLSGVAAYVSVSHEPCTRLLLERLREAGVNVLLPVLGPQLSRSWSYYRGEEDLAEHAPGRPPGPGGEVLPAEEVGRVQALIVPALAVDRRGRRLGQGGGWYDRMLPLRADGTQIFAMVHPDELVAGPLPVEEHDVAVDAVITSESWFLLEGSAFSSGA</sequence>
<keyword evidence="3 4" id="KW-0067">ATP-binding</keyword>
<dbReference type="Pfam" id="PF01812">
    <property type="entry name" value="5-FTHF_cyc-lig"/>
    <property type="match status" value="1"/>
</dbReference>
<dbReference type="RefSeq" id="WP_166857159.1">
    <property type="nucleotide sequence ID" value="NZ_CP063989.1"/>
</dbReference>
<evidence type="ECO:0000256" key="3">
    <source>
        <dbReference type="ARBA" id="ARBA00022840"/>
    </source>
</evidence>
<dbReference type="GO" id="GO:0035999">
    <property type="term" value="P:tetrahydrofolate interconversion"/>
    <property type="evidence" value="ECO:0007669"/>
    <property type="project" value="TreeGrafter"/>
</dbReference>
<evidence type="ECO:0000256" key="4">
    <source>
        <dbReference type="PIRSR" id="PIRSR006806-1"/>
    </source>
</evidence>
<feature type="binding site" evidence="4">
    <location>
        <begin position="20"/>
        <end position="24"/>
    </location>
    <ligand>
        <name>ATP</name>
        <dbReference type="ChEBI" id="CHEBI:30616"/>
    </ligand>
</feature>
<evidence type="ECO:0000313" key="6">
    <source>
        <dbReference type="EMBL" id="QPL05646.1"/>
    </source>
</evidence>
<dbReference type="Proteomes" id="UP000594637">
    <property type="component" value="Chromosome"/>
</dbReference>
<reference evidence="6 7" key="1">
    <citation type="submission" date="2020-11" db="EMBL/GenBank/DDBJ databases">
        <title>Actinomyces sp. ZJ750.</title>
        <authorList>
            <person name="Zhou J."/>
        </authorList>
    </citation>
    <scope>NUCLEOTIDE SEQUENCE [LARGE SCALE GENOMIC DNA]</scope>
    <source>
        <strain evidence="6 7">ZJ750</strain>
    </source>
</reference>
<dbReference type="GO" id="GO:0030272">
    <property type="term" value="F:5-formyltetrahydrofolate cyclo-ligase activity"/>
    <property type="evidence" value="ECO:0007669"/>
    <property type="project" value="UniProtKB-EC"/>
</dbReference>
<evidence type="ECO:0000256" key="1">
    <source>
        <dbReference type="ARBA" id="ARBA00010638"/>
    </source>
</evidence>
<dbReference type="GO" id="GO:0046872">
    <property type="term" value="F:metal ion binding"/>
    <property type="evidence" value="ECO:0007669"/>
    <property type="project" value="UniProtKB-KW"/>
</dbReference>
<evidence type="ECO:0000256" key="2">
    <source>
        <dbReference type="ARBA" id="ARBA00022741"/>
    </source>
</evidence>
<comment type="similarity">
    <text evidence="1 5">Belongs to the 5-formyltetrahydrofolate cyclo-ligase family.</text>
</comment>
<dbReference type="PANTHER" id="PTHR23407:SF1">
    <property type="entry name" value="5-FORMYLTETRAHYDROFOLATE CYCLO-LIGASE"/>
    <property type="match status" value="1"/>
</dbReference>
<feature type="binding site" evidence="4">
    <location>
        <position position="72"/>
    </location>
    <ligand>
        <name>substrate</name>
    </ligand>
</feature>